<accession>A0A1Y2AK81</accession>
<name>A0A1Y2AK81_9FUNG</name>
<keyword evidence="1" id="KW-0472">Membrane</keyword>
<protein>
    <recommendedName>
        <fullName evidence="4">Retrotransposon gag domain-containing protein</fullName>
    </recommendedName>
</protein>
<reference evidence="2 3" key="1">
    <citation type="submission" date="2016-07" db="EMBL/GenBank/DDBJ databases">
        <title>Pervasive Adenine N6-methylation of Active Genes in Fungi.</title>
        <authorList>
            <consortium name="DOE Joint Genome Institute"/>
            <person name="Mondo S.J."/>
            <person name="Dannebaum R.O."/>
            <person name="Kuo R.C."/>
            <person name="Labutti K."/>
            <person name="Haridas S."/>
            <person name="Kuo A."/>
            <person name="Salamov A."/>
            <person name="Ahrendt S.R."/>
            <person name="Lipzen A."/>
            <person name="Sullivan W."/>
            <person name="Andreopoulos W.B."/>
            <person name="Clum A."/>
            <person name="Lindquist E."/>
            <person name="Daum C."/>
            <person name="Ramamoorthy G.K."/>
            <person name="Gryganskyi A."/>
            <person name="Culley D."/>
            <person name="Magnuson J.K."/>
            <person name="James T.Y."/>
            <person name="O'Malley M.A."/>
            <person name="Stajich J.E."/>
            <person name="Spatafora J.W."/>
            <person name="Visel A."/>
            <person name="Grigoriev I.V."/>
        </authorList>
    </citation>
    <scope>NUCLEOTIDE SEQUENCE [LARGE SCALE GENOMIC DNA]</scope>
    <source>
        <strain evidence="2 3">JEL800</strain>
    </source>
</reference>
<gene>
    <name evidence="2" type="ORF">BCR33DRAFT_652523</name>
</gene>
<feature type="non-terminal residue" evidence="2">
    <location>
        <position position="80"/>
    </location>
</feature>
<sequence length="80" mass="9212">VNKPKQFSGNRAEAEDFIFQCHLNFEANPSAYLSSKFRITFFASYLAGSALSWYRSAVVKRNKTFASYDEFVQFFLDSFG</sequence>
<evidence type="ECO:0000256" key="1">
    <source>
        <dbReference type="SAM" id="Phobius"/>
    </source>
</evidence>
<dbReference type="Proteomes" id="UP000193642">
    <property type="component" value="Unassembled WGS sequence"/>
</dbReference>
<evidence type="ECO:0008006" key="4">
    <source>
        <dbReference type="Google" id="ProtNLM"/>
    </source>
</evidence>
<keyword evidence="1" id="KW-0812">Transmembrane</keyword>
<evidence type="ECO:0000313" key="2">
    <source>
        <dbReference type="EMBL" id="ORY22951.1"/>
    </source>
</evidence>
<evidence type="ECO:0000313" key="3">
    <source>
        <dbReference type="Proteomes" id="UP000193642"/>
    </source>
</evidence>
<dbReference type="STRING" id="329046.A0A1Y2AK81"/>
<dbReference type="OrthoDB" id="5552562at2759"/>
<dbReference type="AlphaFoldDB" id="A0A1Y2AK81"/>
<comment type="caution">
    <text evidence="2">The sequence shown here is derived from an EMBL/GenBank/DDBJ whole genome shotgun (WGS) entry which is preliminary data.</text>
</comment>
<keyword evidence="3" id="KW-1185">Reference proteome</keyword>
<proteinExistence type="predicted"/>
<feature type="transmembrane region" description="Helical" evidence="1">
    <location>
        <begin position="37"/>
        <end position="54"/>
    </location>
</feature>
<dbReference type="EMBL" id="MCGO01000168">
    <property type="protein sequence ID" value="ORY22951.1"/>
    <property type="molecule type" value="Genomic_DNA"/>
</dbReference>
<organism evidence="2 3">
    <name type="scientific">Rhizoclosmatium globosum</name>
    <dbReference type="NCBI Taxonomy" id="329046"/>
    <lineage>
        <taxon>Eukaryota</taxon>
        <taxon>Fungi</taxon>
        <taxon>Fungi incertae sedis</taxon>
        <taxon>Chytridiomycota</taxon>
        <taxon>Chytridiomycota incertae sedis</taxon>
        <taxon>Chytridiomycetes</taxon>
        <taxon>Chytridiales</taxon>
        <taxon>Chytriomycetaceae</taxon>
        <taxon>Rhizoclosmatium</taxon>
    </lineage>
</organism>
<feature type="non-terminal residue" evidence="2">
    <location>
        <position position="1"/>
    </location>
</feature>
<keyword evidence="1" id="KW-1133">Transmembrane helix</keyword>